<evidence type="ECO:0000259" key="2">
    <source>
        <dbReference type="Pfam" id="PF12728"/>
    </source>
</evidence>
<comment type="caution">
    <text evidence="3">The sequence shown here is derived from an EMBL/GenBank/DDBJ whole genome shotgun (WGS) entry which is preliminary data.</text>
</comment>
<dbReference type="Pfam" id="PF12728">
    <property type="entry name" value="HTH_17"/>
    <property type="match status" value="1"/>
</dbReference>
<dbReference type="AlphaFoldDB" id="A0A919JPK0"/>
<dbReference type="InterPro" id="IPR041657">
    <property type="entry name" value="HTH_17"/>
</dbReference>
<proteinExistence type="predicted"/>
<accession>A0A919JPK0</accession>
<organism evidence="3 4">
    <name type="scientific">Actinoplanes nipponensis</name>
    <dbReference type="NCBI Taxonomy" id="135950"/>
    <lineage>
        <taxon>Bacteria</taxon>
        <taxon>Bacillati</taxon>
        <taxon>Actinomycetota</taxon>
        <taxon>Actinomycetes</taxon>
        <taxon>Micromonosporales</taxon>
        <taxon>Micromonosporaceae</taxon>
        <taxon>Actinoplanes</taxon>
    </lineage>
</organism>
<gene>
    <name evidence="3" type="ORF">Ani05nite_66510</name>
</gene>
<reference evidence="3" key="1">
    <citation type="submission" date="2021-01" db="EMBL/GenBank/DDBJ databases">
        <title>Whole genome shotgun sequence of Actinoplanes nipponensis NBRC 14063.</title>
        <authorList>
            <person name="Komaki H."/>
            <person name="Tamura T."/>
        </authorList>
    </citation>
    <scope>NUCLEOTIDE SEQUENCE</scope>
    <source>
        <strain evidence="3">NBRC 14063</strain>
    </source>
</reference>
<evidence type="ECO:0000313" key="4">
    <source>
        <dbReference type="Proteomes" id="UP000647172"/>
    </source>
</evidence>
<feature type="region of interest" description="Disordered" evidence="1">
    <location>
        <begin position="1"/>
        <end position="26"/>
    </location>
</feature>
<dbReference type="EMBL" id="BOMQ01000079">
    <property type="protein sequence ID" value="GIE53117.1"/>
    <property type="molecule type" value="Genomic_DNA"/>
</dbReference>
<feature type="domain" description="Helix-turn-helix" evidence="2">
    <location>
        <begin position="85"/>
        <end position="126"/>
    </location>
</feature>
<protein>
    <recommendedName>
        <fullName evidence="2">Helix-turn-helix domain-containing protein</fullName>
    </recommendedName>
</protein>
<evidence type="ECO:0000313" key="3">
    <source>
        <dbReference type="EMBL" id="GIE53117.1"/>
    </source>
</evidence>
<keyword evidence="4" id="KW-1185">Reference proteome</keyword>
<dbReference type="Proteomes" id="UP000647172">
    <property type="component" value="Unassembled WGS sequence"/>
</dbReference>
<feature type="compositionally biased region" description="Basic residues" evidence="1">
    <location>
        <begin position="1"/>
        <end position="24"/>
    </location>
</feature>
<name>A0A919JPK0_9ACTN</name>
<evidence type="ECO:0000256" key="1">
    <source>
        <dbReference type="SAM" id="MobiDB-lite"/>
    </source>
</evidence>
<sequence length="133" mass="14337">MMGGARKRPAHHVARSGRNSRRQSRTTARVALVVVRLIKEQSSLLVPNDHGKCGWGSATSGRGTRMPRRTWTVAQVRELGMATDIETAASVLGIGRTTAYTLARSGDFPTPVIRVGRRYVVAVEGLLTVLGAT</sequence>